<comment type="caution">
    <text evidence="5">The sequence shown here is derived from an EMBL/GenBank/DDBJ whole genome shotgun (WGS) entry which is preliminary data.</text>
</comment>
<dbReference type="InterPro" id="IPR004265">
    <property type="entry name" value="Dirigent"/>
</dbReference>
<dbReference type="Pfam" id="PF03018">
    <property type="entry name" value="Dirigent"/>
    <property type="match status" value="1"/>
</dbReference>
<comment type="function">
    <text evidence="4">Dirigent proteins impart stereoselectivity on the phenoxy radical-coupling reaction, yielding optically active lignans from two molecules of coniferyl alcohol in the biosynthesis of lignans, flavonolignans, and alkaloids and thus plays a central role in plant secondary metabolism.</text>
</comment>
<evidence type="ECO:0000313" key="5">
    <source>
        <dbReference type="EMBL" id="RXH93936.1"/>
    </source>
</evidence>
<dbReference type="AlphaFoldDB" id="A0A498JFM3"/>
<comment type="similarity">
    <text evidence="1 4">Belongs to the plant dirigent protein family.</text>
</comment>
<keyword evidence="6" id="KW-1185">Reference proteome</keyword>
<dbReference type="PANTHER" id="PTHR21495">
    <property type="entry name" value="NUCLEOPORIN-RELATED"/>
    <property type="match status" value="1"/>
</dbReference>
<organism evidence="5 6">
    <name type="scientific">Malus domestica</name>
    <name type="common">Apple</name>
    <name type="synonym">Pyrus malus</name>
    <dbReference type="NCBI Taxonomy" id="3750"/>
    <lineage>
        <taxon>Eukaryota</taxon>
        <taxon>Viridiplantae</taxon>
        <taxon>Streptophyta</taxon>
        <taxon>Embryophyta</taxon>
        <taxon>Tracheophyta</taxon>
        <taxon>Spermatophyta</taxon>
        <taxon>Magnoliopsida</taxon>
        <taxon>eudicotyledons</taxon>
        <taxon>Gunneridae</taxon>
        <taxon>Pentapetalae</taxon>
        <taxon>rosids</taxon>
        <taxon>fabids</taxon>
        <taxon>Rosales</taxon>
        <taxon>Rosaceae</taxon>
        <taxon>Amygdaloideae</taxon>
        <taxon>Maleae</taxon>
        <taxon>Malus</taxon>
    </lineage>
</organism>
<reference evidence="5 6" key="1">
    <citation type="submission" date="2018-10" db="EMBL/GenBank/DDBJ databases">
        <title>A high-quality apple genome assembly.</title>
        <authorList>
            <person name="Hu J."/>
        </authorList>
    </citation>
    <scope>NUCLEOTIDE SEQUENCE [LARGE SCALE GENOMIC DNA]</scope>
    <source>
        <strain evidence="6">cv. HFTH1</strain>
        <tissue evidence="5">Young leaf</tissue>
    </source>
</reference>
<gene>
    <name evidence="5" type="ORF">DVH24_016003</name>
</gene>
<accession>A0A498JFM3</accession>
<proteinExistence type="inferred from homology"/>
<evidence type="ECO:0000256" key="3">
    <source>
        <dbReference type="ARBA" id="ARBA00022525"/>
    </source>
</evidence>
<keyword evidence="3 4" id="KW-0964">Secreted</keyword>
<protein>
    <recommendedName>
        <fullName evidence="4">Dirigent protein</fullName>
    </recommendedName>
</protein>
<comment type="subcellular location">
    <subcellularLocation>
        <location evidence="4">Secreted</location>
        <location evidence="4">Extracellular space</location>
        <location evidence="4">Apoplast</location>
    </subcellularLocation>
</comment>
<dbReference type="GO" id="GO:0009699">
    <property type="term" value="P:phenylpropanoid biosynthetic process"/>
    <property type="evidence" value="ECO:0007669"/>
    <property type="project" value="UniProtKB-ARBA"/>
</dbReference>
<dbReference type="InterPro" id="IPR044859">
    <property type="entry name" value="Allene_oxi_cyc_Dirigent"/>
</dbReference>
<evidence type="ECO:0000313" key="6">
    <source>
        <dbReference type="Proteomes" id="UP000290289"/>
    </source>
</evidence>
<sequence length="202" mass="23032">MEEIIDHEISTKSATTQVYIPHILFQEATMQPTKLQEHILSTQTILDTGQAIDKTVLVAEIKKPTVEPIEFQECRGQFYEYAKFYKGKHEALNDKAILRQEIQRVQKLWVLNTRHSLLSLSAKRMEKTSRLRFYFHNIHDSKNPTAMKIVEPPNKSVGGFGTTFMVDNPLTEGPKASSKLVGRTQGISALASQHDPGYYLWS</sequence>
<name>A0A498JFM3_MALDO</name>
<dbReference type="EMBL" id="RDQH01000333">
    <property type="protein sequence ID" value="RXH93936.1"/>
    <property type="molecule type" value="Genomic_DNA"/>
</dbReference>
<dbReference type="Gene3D" id="2.40.480.10">
    <property type="entry name" value="Allene oxide cyclase-like"/>
    <property type="match status" value="1"/>
</dbReference>
<evidence type="ECO:0000256" key="1">
    <source>
        <dbReference type="ARBA" id="ARBA00010746"/>
    </source>
</evidence>
<evidence type="ECO:0000256" key="4">
    <source>
        <dbReference type="RuleBase" id="RU363099"/>
    </source>
</evidence>
<keyword evidence="4" id="KW-0052">Apoplast</keyword>
<dbReference type="Proteomes" id="UP000290289">
    <property type="component" value="Chromosome 7"/>
</dbReference>
<dbReference type="GO" id="GO:0048046">
    <property type="term" value="C:apoplast"/>
    <property type="evidence" value="ECO:0007669"/>
    <property type="project" value="UniProtKB-SubCell"/>
</dbReference>
<comment type="subunit">
    <text evidence="2 4">Homodimer.</text>
</comment>
<evidence type="ECO:0000256" key="2">
    <source>
        <dbReference type="ARBA" id="ARBA00011738"/>
    </source>
</evidence>